<dbReference type="eggNOG" id="COG3220">
    <property type="taxonomic scope" value="Bacteria"/>
</dbReference>
<gene>
    <name evidence="1" type="ORF">PPSIR1_14615</name>
</gene>
<proteinExistence type="predicted"/>
<accession>A6GFB6</accession>
<name>A6GFB6_9BACT</name>
<dbReference type="EMBL" id="ABCS01000091">
    <property type="protein sequence ID" value="EDM75457.1"/>
    <property type="molecule type" value="Genomic_DNA"/>
</dbReference>
<organism evidence="1 2">
    <name type="scientific">Plesiocystis pacifica SIR-1</name>
    <dbReference type="NCBI Taxonomy" id="391625"/>
    <lineage>
        <taxon>Bacteria</taxon>
        <taxon>Pseudomonadati</taxon>
        <taxon>Myxococcota</taxon>
        <taxon>Polyangia</taxon>
        <taxon>Nannocystales</taxon>
        <taxon>Nannocystaceae</taxon>
        <taxon>Plesiocystis</taxon>
    </lineage>
</organism>
<dbReference type="AlphaFoldDB" id="A6GFB6"/>
<dbReference type="Proteomes" id="UP000005801">
    <property type="component" value="Unassembled WGS sequence"/>
</dbReference>
<protein>
    <recommendedName>
        <fullName evidence="3">DNA-binding domain-containing protein</fullName>
    </recommendedName>
</protein>
<comment type="caution">
    <text evidence="1">The sequence shown here is derived from an EMBL/GenBank/DDBJ whole genome shotgun (WGS) entry which is preliminary data.</text>
</comment>
<sequence length="308" mass="34695">MTSTIDTPAFQRAIAELSVIPAAIELLRDDPEAFRARYELDAAQVQALVDAGLERFLEFAEDLLYKRLTLIQKFSPALIELLMRRDDFGPLFREFARLHPSRNVAEVPHKVVRDCQWFHAHVGAWAEARDDAGPHLAPVLAFERVQGELLADEQAAASARACAERNLRLAHALGADEGIVPALRPVLGQHHRFVTFPCDIVDLVRRVTEKLELPEQPAPPPTTLMVAREPGRRSIRYIRVNERTRWLLERCDGERNVAELVRDFRQTWSPQLPDAAVFDGVWRLLSGVRAMDMLSFEIPPAAPVGAPN</sequence>
<dbReference type="RefSeq" id="WP_006975406.1">
    <property type="nucleotide sequence ID" value="NZ_ABCS01000091.1"/>
</dbReference>
<dbReference type="STRING" id="391625.PPSIR1_14615"/>
<keyword evidence="2" id="KW-1185">Reference proteome</keyword>
<reference evidence="1 2" key="1">
    <citation type="submission" date="2007-06" db="EMBL/GenBank/DDBJ databases">
        <authorList>
            <person name="Shimkets L."/>
            <person name="Ferriera S."/>
            <person name="Johnson J."/>
            <person name="Kravitz S."/>
            <person name="Beeson K."/>
            <person name="Sutton G."/>
            <person name="Rogers Y.-H."/>
            <person name="Friedman R."/>
            <person name="Frazier M."/>
            <person name="Venter J.C."/>
        </authorList>
    </citation>
    <scope>NUCLEOTIDE SEQUENCE [LARGE SCALE GENOMIC DNA]</scope>
    <source>
        <strain evidence="1 2">SIR-1</strain>
    </source>
</reference>
<evidence type="ECO:0000313" key="2">
    <source>
        <dbReference type="Proteomes" id="UP000005801"/>
    </source>
</evidence>
<evidence type="ECO:0008006" key="3">
    <source>
        <dbReference type="Google" id="ProtNLM"/>
    </source>
</evidence>
<evidence type="ECO:0000313" key="1">
    <source>
        <dbReference type="EMBL" id="EDM75457.1"/>
    </source>
</evidence>